<sequence length="373" mass="40473">MAAVATRLAWLSSYGASLSSRQPRPGVQFSTNRHTSAWSVRCSASVQSGTEVLTTESAAAKADAAAWKAFAERVSGEWDGYGADFTFTGEPLELPSSVVPDAFRDWGVEIHDWQTMCPTLAVEESQDLSYRVIRLLPTVGCEADAATPYCNEERTFRVAKTYAFHAQGSYTAVWPGRGAQKNNPEPGRTGKIVVRDVADDGQWEVEHCLVTDDGPTRNRARVLQQFRLDRNVPVLKNITLYIEQWDGPFRNGESLGGCSTSGSGFATTPPLDVQALIGTWHADVFFAPGGQSSSSPKEFCPGGSSALQRTQVAGIVALPKGLWSSVTVSSQDSSSYIIEAGWMPSPDQCIVSTCEYLSSGDFKSSSIRFEKRK</sequence>
<evidence type="ECO:0008006" key="3">
    <source>
        <dbReference type="Google" id="ProtNLM"/>
    </source>
</evidence>
<evidence type="ECO:0000313" key="1">
    <source>
        <dbReference type="EMBL" id="PTQ48641.1"/>
    </source>
</evidence>
<dbReference type="Gramene" id="Mp1g03480.1">
    <property type="protein sequence ID" value="Mp1g03480.1.cds"/>
    <property type="gene ID" value="Mp1g03480"/>
</dbReference>
<proteinExistence type="predicted"/>
<accession>A0A2R6XRA7</accession>
<dbReference type="AlphaFoldDB" id="A0A2R6XRA7"/>
<reference evidence="1" key="2">
    <citation type="submission" date="2017-12" db="EMBL/GenBank/DDBJ databases">
        <title>WGS assembly of Marchantia polymorpha.</title>
        <authorList>
            <person name="Bowman J.L."/>
            <person name="Kohchi T."/>
            <person name="Yamato K.T."/>
            <person name="Jenkins J."/>
            <person name="Shu S."/>
            <person name="Ishizaki K."/>
            <person name="Yamaoka S."/>
            <person name="Nishihama R."/>
            <person name="Nakamura Y."/>
            <person name="Berger F."/>
            <person name="Adam C."/>
            <person name="Aki S.S."/>
            <person name="Althoff F."/>
            <person name="Araki T."/>
            <person name="Arteaga-Vazquez M.A."/>
            <person name="Balasubrmanian S."/>
            <person name="Bauer D."/>
            <person name="Boehm C.R."/>
            <person name="Briginshaw L."/>
            <person name="Caballero-Perez J."/>
            <person name="Catarino B."/>
            <person name="Chen F."/>
            <person name="Chiyoda S."/>
            <person name="Chovatia M."/>
            <person name="Davies K.M."/>
            <person name="Delmans M."/>
            <person name="Demura T."/>
            <person name="Dierschke T."/>
            <person name="Dolan L."/>
            <person name="Dorantes-Acosta A.E."/>
            <person name="Eklund D.M."/>
            <person name="Florent S.N."/>
            <person name="Flores-Sandoval E."/>
            <person name="Fujiyama A."/>
            <person name="Fukuzawa H."/>
            <person name="Galik B."/>
            <person name="Grimanelli D."/>
            <person name="Grimwood J."/>
            <person name="Grossniklaus U."/>
            <person name="Hamada T."/>
            <person name="Haseloff J."/>
            <person name="Hetherington A.J."/>
            <person name="Higo A."/>
            <person name="Hirakawa Y."/>
            <person name="Hundley H.N."/>
            <person name="Ikeda Y."/>
            <person name="Inoue K."/>
            <person name="Inoue S."/>
            <person name="Ishida S."/>
            <person name="Jia Q."/>
            <person name="Kakita M."/>
            <person name="Kanazawa T."/>
            <person name="Kawai Y."/>
            <person name="Kawashima T."/>
            <person name="Kennedy M."/>
            <person name="Kinose K."/>
            <person name="Kinoshita T."/>
            <person name="Kohara Y."/>
            <person name="Koide E."/>
            <person name="Komatsu K."/>
            <person name="Kopischke S."/>
            <person name="Kubo M."/>
            <person name="Kyozuka J."/>
            <person name="Lagercrantz U."/>
            <person name="Lin S.S."/>
            <person name="Lindquist E."/>
            <person name="Lipzen A.M."/>
            <person name="Lu C."/>
            <person name="Luna E.D."/>
            <person name="Martienssen R.A."/>
            <person name="Minamino N."/>
            <person name="Mizutani M."/>
            <person name="Mizutani M."/>
            <person name="Mochizuki N."/>
            <person name="Monte I."/>
            <person name="Mosher R."/>
            <person name="Nagasaki H."/>
            <person name="Nakagami H."/>
            <person name="Naramoto S."/>
            <person name="Nishitani K."/>
            <person name="Ohtani M."/>
            <person name="Okamoto T."/>
            <person name="Okumura M."/>
            <person name="Phillips J."/>
            <person name="Pollak B."/>
            <person name="Reinders A."/>
            <person name="Roevekamp M."/>
            <person name="Sano R."/>
            <person name="Sawa S."/>
            <person name="Schmid M.W."/>
            <person name="Shirakawa M."/>
            <person name="Solano R."/>
            <person name="Spunde A."/>
            <person name="Suetsugu N."/>
            <person name="Sugano S."/>
            <person name="Sugiyama A."/>
            <person name="Sun R."/>
            <person name="Suzuki Y."/>
            <person name="Takenaka M."/>
            <person name="Takezawa D."/>
            <person name="Tomogane H."/>
            <person name="Tsuzuki M."/>
            <person name="Ueda T."/>
            <person name="Umeda M."/>
            <person name="Ward J.M."/>
            <person name="Watanabe Y."/>
            <person name="Yazaki K."/>
            <person name="Yokoyama R."/>
            <person name="Yoshitake Y."/>
            <person name="Yotsui I."/>
            <person name="Zachgo S."/>
            <person name="Schmutz J."/>
        </authorList>
    </citation>
    <scope>NUCLEOTIDE SEQUENCE [LARGE SCALE GENOMIC DNA]</scope>
    <source>
        <strain evidence="1">Tak-1</strain>
    </source>
</reference>
<reference evidence="2" key="1">
    <citation type="journal article" date="2017" name="Cell">
        <title>Insights into land plant evolution garnered from the Marchantia polymorpha genome.</title>
        <authorList>
            <person name="Bowman J.L."/>
            <person name="Kohchi T."/>
            <person name="Yamato K.T."/>
            <person name="Jenkins J."/>
            <person name="Shu S."/>
            <person name="Ishizaki K."/>
            <person name="Yamaoka S."/>
            <person name="Nishihama R."/>
            <person name="Nakamura Y."/>
            <person name="Berger F."/>
            <person name="Adam C."/>
            <person name="Aki S.S."/>
            <person name="Althoff F."/>
            <person name="Araki T."/>
            <person name="Arteaga-Vazquez M.A."/>
            <person name="Balasubrmanian S."/>
            <person name="Barry K."/>
            <person name="Bauer D."/>
            <person name="Boehm C.R."/>
            <person name="Briginshaw L."/>
            <person name="Caballero-Perez J."/>
            <person name="Catarino B."/>
            <person name="Chen F."/>
            <person name="Chiyoda S."/>
            <person name="Chovatia M."/>
            <person name="Davies K.M."/>
            <person name="Delmans M."/>
            <person name="Demura T."/>
            <person name="Dierschke T."/>
            <person name="Dolan L."/>
            <person name="Dorantes-Acosta A.E."/>
            <person name="Eklund D.M."/>
            <person name="Florent S.N."/>
            <person name="Flores-Sandoval E."/>
            <person name="Fujiyama A."/>
            <person name="Fukuzawa H."/>
            <person name="Galik B."/>
            <person name="Grimanelli D."/>
            <person name="Grimwood J."/>
            <person name="Grossniklaus U."/>
            <person name="Hamada T."/>
            <person name="Haseloff J."/>
            <person name="Hetherington A.J."/>
            <person name="Higo A."/>
            <person name="Hirakawa Y."/>
            <person name="Hundley H.N."/>
            <person name="Ikeda Y."/>
            <person name="Inoue K."/>
            <person name="Inoue S.I."/>
            <person name="Ishida S."/>
            <person name="Jia Q."/>
            <person name="Kakita M."/>
            <person name="Kanazawa T."/>
            <person name="Kawai Y."/>
            <person name="Kawashima T."/>
            <person name="Kennedy M."/>
            <person name="Kinose K."/>
            <person name="Kinoshita T."/>
            <person name="Kohara Y."/>
            <person name="Koide E."/>
            <person name="Komatsu K."/>
            <person name="Kopischke S."/>
            <person name="Kubo M."/>
            <person name="Kyozuka J."/>
            <person name="Lagercrantz U."/>
            <person name="Lin S.S."/>
            <person name="Lindquist E."/>
            <person name="Lipzen A.M."/>
            <person name="Lu C.W."/>
            <person name="De Luna E."/>
            <person name="Martienssen R.A."/>
            <person name="Minamino N."/>
            <person name="Mizutani M."/>
            <person name="Mizutani M."/>
            <person name="Mochizuki N."/>
            <person name="Monte I."/>
            <person name="Mosher R."/>
            <person name="Nagasaki H."/>
            <person name="Nakagami H."/>
            <person name="Naramoto S."/>
            <person name="Nishitani K."/>
            <person name="Ohtani M."/>
            <person name="Okamoto T."/>
            <person name="Okumura M."/>
            <person name="Phillips J."/>
            <person name="Pollak B."/>
            <person name="Reinders A."/>
            <person name="Rovekamp M."/>
            <person name="Sano R."/>
            <person name="Sawa S."/>
            <person name="Schmid M.W."/>
            <person name="Shirakawa M."/>
            <person name="Solano R."/>
            <person name="Spunde A."/>
            <person name="Suetsugu N."/>
            <person name="Sugano S."/>
            <person name="Sugiyama A."/>
            <person name="Sun R."/>
            <person name="Suzuki Y."/>
            <person name="Takenaka M."/>
            <person name="Takezawa D."/>
            <person name="Tomogane H."/>
            <person name="Tsuzuki M."/>
            <person name="Ueda T."/>
            <person name="Umeda M."/>
            <person name="Ward J.M."/>
            <person name="Watanabe Y."/>
            <person name="Yazaki K."/>
            <person name="Yokoyama R."/>
            <person name="Yoshitake Y."/>
            <person name="Yotsui I."/>
            <person name="Zachgo S."/>
            <person name="Schmutz J."/>
        </authorList>
    </citation>
    <scope>NUCLEOTIDE SEQUENCE [LARGE SCALE GENOMIC DNA]</scope>
    <source>
        <strain evidence="2">Tak-1</strain>
    </source>
</reference>
<protein>
    <recommendedName>
        <fullName evidence="3">DUF3598 domain-containing protein</fullName>
    </recommendedName>
</protein>
<gene>
    <name evidence="1" type="ORF">MARPO_0005s0259</name>
</gene>
<dbReference type="OMA" id="GETCIEV"/>
<dbReference type="OrthoDB" id="1883156at2759"/>
<organism evidence="1 2">
    <name type="scientific">Marchantia polymorpha</name>
    <name type="common">Common liverwort</name>
    <name type="synonym">Marchantia aquatica</name>
    <dbReference type="NCBI Taxonomy" id="3197"/>
    <lineage>
        <taxon>Eukaryota</taxon>
        <taxon>Viridiplantae</taxon>
        <taxon>Streptophyta</taxon>
        <taxon>Embryophyta</taxon>
        <taxon>Marchantiophyta</taxon>
        <taxon>Marchantiopsida</taxon>
        <taxon>Marchantiidae</taxon>
        <taxon>Marchantiales</taxon>
        <taxon>Marchantiaceae</taxon>
        <taxon>Marchantia</taxon>
    </lineage>
</organism>
<keyword evidence="2" id="KW-1185">Reference proteome</keyword>
<evidence type="ECO:0000313" key="2">
    <source>
        <dbReference type="Proteomes" id="UP000244005"/>
    </source>
</evidence>
<dbReference type="EMBL" id="KZ772677">
    <property type="protein sequence ID" value="PTQ48642.1"/>
    <property type="molecule type" value="Genomic_DNA"/>
</dbReference>
<name>A0A2R6XRA7_MARPO</name>
<dbReference type="Proteomes" id="UP000244005">
    <property type="component" value="Unassembled WGS sequence"/>
</dbReference>
<dbReference type="EMBL" id="KZ772677">
    <property type="protein sequence ID" value="PTQ48641.1"/>
    <property type="molecule type" value="Genomic_DNA"/>
</dbReference>